<evidence type="ECO:0000313" key="4">
    <source>
        <dbReference type="Proteomes" id="UP000824169"/>
    </source>
</evidence>
<keyword evidence="2" id="KW-0285">Flavoprotein</keyword>
<reference evidence="3" key="1">
    <citation type="submission" date="2020-10" db="EMBL/GenBank/DDBJ databases">
        <authorList>
            <person name="Gilroy R."/>
        </authorList>
    </citation>
    <scope>NUCLEOTIDE SEQUENCE</scope>
    <source>
        <strain evidence="3">CHK188-20938</strain>
    </source>
</reference>
<dbReference type="InterPro" id="IPR012349">
    <property type="entry name" value="Split_barrel_FMN-bd"/>
</dbReference>
<dbReference type="InterPro" id="IPR052174">
    <property type="entry name" value="Flavoredoxin"/>
</dbReference>
<accession>A0A9D1T9C6</accession>
<comment type="cofactor">
    <cofactor evidence="1">
        <name>FMN</name>
        <dbReference type="ChEBI" id="CHEBI:58210"/>
    </cofactor>
</comment>
<evidence type="ECO:0000256" key="2">
    <source>
        <dbReference type="ARBA" id="ARBA00022630"/>
    </source>
</evidence>
<dbReference type="Proteomes" id="UP000824169">
    <property type="component" value="Unassembled WGS sequence"/>
</dbReference>
<name>A0A9D1T9C6_9FIRM</name>
<proteinExistence type="predicted"/>
<reference evidence="3" key="2">
    <citation type="journal article" date="2021" name="PeerJ">
        <title>Extensive microbial diversity within the chicken gut microbiome revealed by metagenomics and culture.</title>
        <authorList>
            <person name="Gilroy R."/>
            <person name="Ravi A."/>
            <person name="Getino M."/>
            <person name="Pursley I."/>
            <person name="Horton D.L."/>
            <person name="Alikhan N.F."/>
            <person name="Baker D."/>
            <person name="Gharbi K."/>
            <person name="Hall N."/>
            <person name="Watson M."/>
            <person name="Adriaenssens E.M."/>
            <person name="Foster-Nyarko E."/>
            <person name="Jarju S."/>
            <person name="Secka A."/>
            <person name="Antonio M."/>
            <person name="Oren A."/>
            <person name="Chaudhuri R.R."/>
            <person name="La Ragione R."/>
            <person name="Hildebrand F."/>
            <person name="Pallen M.J."/>
        </authorList>
    </citation>
    <scope>NUCLEOTIDE SEQUENCE</scope>
    <source>
        <strain evidence="3">CHK188-20938</strain>
    </source>
</reference>
<dbReference type="AlphaFoldDB" id="A0A9D1T9C6"/>
<organism evidence="3 4">
    <name type="scientific">Candidatus Scatomonas pullistercoris</name>
    <dbReference type="NCBI Taxonomy" id="2840920"/>
    <lineage>
        <taxon>Bacteria</taxon>
        <taxon>Bacillati</taxon>
        <taxon>Bacillota</taxon>
        <taxon>Clostridia</taxon>
        <taxon>Lachnospirales</taxon>
        <taxon>Lachnospiraceae</taxon>
        <taxon>Lachnospiraceae incertae sedis</taxon>
        <taxon>Candidatus Scatomonas</taxon>
    </lineage>
</organism>
<gene>
    <name evidence="3" type="ORF">IAB71_00510</name>
</gene>
<evidence type="ECO:0000256" key="1">
    <source>
        <dbReference type="ARBA" id="ARBA00001917"/>
    </source>
</evidence>
<dbReference type="Gene3D" id="2.30.110.10">
    <property type="entry name" value="Electron Transport, Fmn-binding Protein, Chain A"/>
    <property type="match status" value="1"/>
</dbReference>
<dbReference type="PANTHER" id="PTHR43567">
    <property type="entry name" value="FLAVOREDOXIN-RELATED-RELATED"/>
    <property type="match status" value="1"/>
</dbReference>
<protein>
    <submittedName>
        <fullName evidence="3">Flavin reductase</fullName>
    </submittedName>
</protein>
<comment type="caution">
    <text evidence="3">The sequence shown here is derived from an EMBL/GenBank/DDBJ whole genome shotgun (WGS) entry which is preliminary data.</text>
</comment>
<dbReference type="PANTHER" id="PTHR43567:SF1">
    <property type="entry name" value="FLAVOREDOXIN"/>
    <property type="match status" value="1"/>
</dbReference>
<dbReference type="SUPFAM" id="SSF50475">
    <property type="entry name" value="FMN-binding split barrel"/>
    <property type="match status" value="1"/>
</dbReference>
<evidence type="ECO:0000313" key="3">
    <source>
        <dbReference type="EMBL" id="HIV24265.1"/>
    </source>
</evidence>
<sequence>MPGIPLKAFRFCPIHYVGSVSGAKVDKSAVFEYEMGTAGSPIIKKSPLAIECTVVDISNTKGFESFICTIDSTLVEETCLNEDGKIVV</sequence>
<dbReference type="EMBL" id="DVOO01000003">
    <property type="protein sequence ID" value="HIV24265.1"/>
    <property type="molecule type" value="Genomic_DNA"/>
</dbReference>